<dbReference type="OrthoDB" id="386541at2157"/>
<reference evidence="2" key="1">
    <citation type="submission" date="2017-01" db="EMBL/GenBank/DDBJ databases">
        <authorList>
            <person name="Varghese N."/>
            <person name="Submissions S."/>
        </authorList>
    </citation>
    <scope>NUCLEOTIDE SEQUENCE [LARGE SCALE GENOMIC DNA]</scope>
    <source>
        <strain evidence="2">CGMCC 1.7737</strain>
    </source>
</reference>
<dbReference type="AlphaFoldDB" id="A0A1N7FIA0"/>
<name>A0A1N7FIA0_9EURY</name>
<dbReference type="EMBL" id="FTNO01000009">
    <property type="protein sequence ID" value="SIS00017.1"/>
    <property type="molecule type" value="Genomic_DNA"/>
</dbReference>
<gene>
    <name evidence="1" type="ORF">SAMN05421858_5088</name>
</gene>
<dbReference type="RefSeq" id="WP_139329030.1">
    <property type="nucleotide sequence ID" value="NZ_FTNO01000009.1"/>
</dbReference>
<keyword evidence="2" id="KW-1185">Reference proteome</keyword>
<dbReference type="Proteomes" id="UP000186914">
    <property type="component" value="Unassembled WGS sequence"/>
</dbReference>
<evidence type="ECO:0000313" key="2">
    <source>
        <dbReference type="Proteomes" id="UP000186914"/>
    </source>
</evidence>
<proteinExistence type="predicted"/>
<protein>
    <submittedName>
        <fullName evidence="1">Uncharacterized protein</fullName>
    </submittedName>
</protein>
<evidence type="ECO:0000313" key="1">
    <source>
        <dbReference type="EMBL" id="SIS00017.1"/>
    </source>
</evidence>
<organism evidence="1 2">
    <name type="scientific">Haladaptatus litoreus</name>
    <dbReference type="NCBI Taxonomy" id="553468"/>
    <lineage>
        <taxon>Archaea</taxon>
        <taxon>Methanobacteriati</taxon>
        <taxon>Methanobacteriota</taxon>
        <taxon>Stenosarchaea group</taxon>
        <taxon>Halobacteria</taxon>
        <taxon>Halobacteriales</taxon>
        <taxon>Haladaptataceae</taxon>
        <taxon>Haladaptatus</taxon>
    </lineage>
</organism>
<sequence>MTVLTLPTRLSQSYVYHTPDAENPDEPQCYTTSCSDGPWHRKELDELDSRWRPCKRCSGEAEVVRATGTKLAYQLASKNVSPEDCGLSPLGERRKA</sequence>
<accession>A0A1N7FIA0</accession>